<reference evidence="2" key="1">
    <citation type="journal article" date="2019" name="Int. J. Syst. Evol. Microbiol.">
        <title>The Global Catalogue of Microorganisms (GCM) 10K type strain sequencing project: providing services to taxonomists for standard genome sequencing and annotation.</title>
        <authorList>
            <consortium name="The Broad Institute Genomics Platform"/>
            <consortium name="The Broad Institute Genome Sequencing Center for Infectious Disease"/>
            <person name="Wu L."/>
            <person name="Ma J."/>
        </authorList>
    </citation>
    <scope>NUCLEOTIDE SEQUENCE [LARGE SCALE GENOMIC DNA]</scope>
    <source>
        <strain evidence="2">CGMCC 4.1469</strain>
    </source>
</reference>
<dbReference type="Proteomes" id="UP001596052">
    <property type="component" value="Unassembled WGS sequence"/>
</dbReference>
<protein>
    <submittedName>
        <fullName evidence="1">Uncharacterized protein</fullName>
    </submittedName>
</protein>
<dbReference type="EMBL" id="JBHSMQ010000005">
    <property type="protein sequence ID" value="MFC5456408.1"/>
    <property type="molecule type" value="Genomic_DNA"/>
</dbReference>
<evidence type="ECO:0000313" key="2">
    <source>
        <dbReference type="Proteomes" id="UP001596052"/>
    </source>
</evidence>
<organism evidence="1 2">
    <name type="scientific">Prosthecobacter fluviatilis</name>
    <dbReference type="NCBI Taxonomy" id="445931"/>
    <lineage>
        <taxon>Bacteria</taxon>
        <taxon>Pseudomonadati</taxon>
        <taxon>Verrucomicrobiota</taxon>
        <taxon>Verrucomicrobiia</taxon>
        <taxon>Verrucomicrobiales</taxon>
        <taxon>Verrucomicrobiaceae</taxon>
        <taxon>Prosthecobacter</taxon>
    </lineage>
</organism>
<sequence>MKAAEPLTIAAQMKVLQSHEDVATWALAHLGLPPEWRDTNVEGNTERCQDAVNRVFTLTRKDIEDSLAAQGLQPENLPPVSTEAGSRDGSYFISKRRGEWEFYHQERGYPWAGTTFDDLAEARKFLINHFIPVWLDHLHVPCRTKEGKMIRAL</sequence>
<name>A0ABW0KSJ0_9BACT</name>
<proteinExistence type="predicted"/>
<keyword evidence="2" id="KW-1185">Reference proteome</keyword>
<gene>
    <name evidence="1" type="ORF">ACFQDI_16210</name>
</gene>
<evidence type="ECO:0000313" key="1">
    <source>
        <dbReference type="EMBL" id="MFC5456408.1"/>
    </source>
</evidence>
<comment type="caution">
    <text evidence="1">The sequence shown here is derived from an EMBL/GenBank/DDBJ whole genome shotgun (WGS) entry which is preliminary data.</text>
</comment>
<dbReference type="RefSeq" id="WP_377168614.1">
    <property type="nucleotide sequence ID" value="NZ_JBHSMQ010000005.1"/>
</dbReference>
<accession>A0ABW0KSJ0</accession>